<gene>
    <name evidence="3" type="ORF">A6F49_14755</name>
</gene>
<evidence type="ECO:0000259" key="2">
    <source>
        <dbReference type="SMART" id="SM00507"/>
    </source>
</evidence>
<dbReference type="SMART" id="SM00507">
    <property type="entry name" value="HNHc"/>
    <property type="match status" value="1"/>
</dbReference>
<dbReference type="EMBL" id="LXEY01000022">
    <property type="protein sequence ID" value="OAV59149.1"/>
    <property type="molecule type" value="Genomic_DNA"/>
</dbReference>
<feature type="domain" description="HNH nuclease" evidence="2">
    <location>
        <begin position="618"/>
        <end position="670"/>
    </location>
</feature>
<evidence type="ECO:0000313" key="4">
    <source>
        <dbReference type="Proteomes" id="UP000078292"/>
    </source>
</evidence>
<reference evidence="3 4" key="1">
    <citation type="submission" date="2016-04" db="EMBL/GenBank/DDBJ databases">
        <title>First whole genome shotgun sequence of the bacterium Enteractinococcus sp. strain UASWS1574.</title>
        <authorList>
            <person name="Crovadore J."/>
            <person name="Chablais R."/>
            <person name="Lefort F."/>
        </authorList>
    </citation>
    <scope>NUCLEOTIDE SEQUENCE [LARGE SCALE GENOMIC DNA]</scope>
    <source>
        <strain evidence="3 4">UASWS1574</strain>
    </source>
</reference>
<evidence type="ECO:0000256" key="1">
    <source>
        <dbReference type="SAM" id="MobiDB-lite"/>
    </source>
</evidence>
<keyword evidence="4" id="KW-1185">Reference proteome</keyword>
<dbReference type="Proteomes" id="UP000078292">
    <property type="component" value="Unassembled WGS sequence"/>
</dbReference>
<name>A0A1B7LVU7_9MICC</name>
<protein>
    <recommendedName>
        <fullName evidence="2">HNH nuclease domain-containing protein</fullName>
    </recommendedName>
</protein>
<proteinExistence type="predicted"/>
<sequence>MVEGASAPADDTQGGSNPANAARATTSLNLLADSIFANGLGADPDGLVTPDDEYDAVADLLPVHQRMSPVMIAAHESVDQQVGAIVATFSLAQLQAMRTQLALREKQLLVSVPRDELFAPIHPKTFRAEKTEPPQDRANDASTSDPRLTILEYARIREEHTNLDDVVSTRATADLVQVLRSESQLEVPGSRKGKTPLASAVSYAAAALRVTGATVDRRVSVAASMWPSMNNRRTKLKAPRLAANLERGHIPFATATAAHQRLSEMRQAVRRAGGDEQTADELVQHKEKEFLRHAHRNNPHTFARLAKQHSDAVTNELIGPRQTLTEEQIKHEKGIFYKQSIGDRLHELSVVVDDAELLHFKAIREFGTKLDSATASLRAQAHRAAQAPGDQPQSEMLSAPEHVADDIPNNPRITAEDIDLGIAKLFDGQTRAERWLNTLMDFVSAGLILHKTYDPLASPEEQQRREQALHKAAEHSEVIAEILAFDQNENDTQARGPAKSSNRNDPVEKLVPPGYQLLRPNLDLIVEIPLRDLTGKPPQRQAEELAEENANSELVKLIDQFRRQDRGIGAPVGSPGNVKIDVGLARQQACSQRIIPMVLGTASQPLDVGHAQRSFSTGIRRALHVRDRGCIVPGCRKPAEWCHPHHLEEWSKGGPTALANGALLCRHHHAAVHKQLLIIHMEDDGLPSCSLPKSLDPMQRRYRNYYWRC</sequence>
<feature type="compositionally biased region" description="Basic and acidic residues" evidence="1">
    <location>
        <begin position="126"/>
        <end position="139"/>
    </location>
</feature>
<feature type="region of interest" description="Disordered" evidence="1">
    <location>
        <begin position="1"/>
        <end position="21"/>
    </location>
</feature>
<dbReference type="OrthoDB" id="5177627at2"/>
<dbReference type="STRING" id="1837282.A6F49_14755"/>
<dbReference type="CDD" id="cd00085">
    <property type="entry name" value="HNHc"/>
    <property type="match status" value="1"/>
</dbReference>
<dbReference type="AlphaFoldDB" id="A0A1B7LVU7"/>
<organism evidence="3 4">
    <name type="scientific">Enteractinococcus helveticum</name>
    <dbReference type="NCBI Taxonomy" id="1837282"/>
    <lineage>
        <taxon>Bacteria</taxon>
        <taxon>Bacillati</taxon>
        <taxon>Actinomycetota</taxon>
        <taxon>Actinomycetes</taxon>
        <taxon>Micrococcales</taxon>
        <taxon>Micrococcaceae</taxon>
    </lineage>
</organism>
<evidence type="ECO:0000313" key="3">
    <source>
        <dbReference type="EMBL" id="OAV59149.1"/>
    </source>
</evidence>
<dbReference type="RefSeq" id="WP_052505032.1">
    <property type="nucleotide sequence ID" value="NZ_LXEY01000022.1"/>
</dbReference>
<dbReference type="InterPro" id="IPR003615">
    <property type="entry name" value="HNH_nuc"/>
</dbReference>
<feature type="region of interest" description="Disordered" evidence="1">
    <location>
        <begin position="124"/>
        <end position="144"/>
    </location>
</feature>
<comment type="caution">
    <text evidence="3">The sequence shown here is derived from an EMBL/GenBank/DDBJ whole genome shotgun (WGS) entry which is preliminary data.</text>
</comment>
<feature type="region of interest" description="Disordered" evidence="1">
    <location>
        <begin position="487"/>
        <end position="509"/>
    </location>
</feature>
<accession>A0A1B7LVU7</accession>